<dbReference type="NCBIfam" id="TIGR03723">
    <property type="entry name" value="T6A_TsaD_YgjD"/>
    <property type="match status" value="1"/>
</dbReference>
<dbReference type="InterPro" id="IPR017860">
    <property type="entry name" value="Peptidase_M22_CS"/>
</dbReference>
<sequence>MLCLGIETSCDETAFALVENGRRLIASKLVSQTEVHRAFGGVVPEVAARRHLEAFNPLLDELLLEASGVLALPASEVLSAVSAIACTNGPGLIGTLLVGLAGAKAMAWALDKPLLTVDHIQAHVCANYIGTELEPPFIALVVSGGHTQIMHFKSYKEFEIVGQTIDDASGEAYDKVARILGLGYPGGPAVDRLASQGNPQAYSFPEGQVPGYDFSFSGLKTAVMRTVENPRSGLVAADVAASFQDAVNRVLFRKTVQCAKAYGVDRIVLAGGVAANSDLRSRFEKLALAEGFKIFRPPIALCTDNAAMVASAAFFSGNEADLSVGAYSRR</sequence>
<comment type="caution">
    <text evidence="10">The sequence shown here is derived from an EMBL/GenBank/DDBJ whole genome shotgun (WGS) entry which is preliminary data.</text>
</comment>
<accession>A0A8J7P922</accession>
<keyword evidence="1 8" id="KW-0963">Cytoplasm</keyword>
<name>A0A8J7P922_9BACT</name>
<feature type="binding site" evidence="8">
    <location>
        <position position="304"/>
    </location>
    <ligand>
        <name>Fe cation</name>
        <dbReference type="ChEBI" id="CHEBI:24875"/>
    </ligand>
</feature>
<dbReference type="InterPro" id="IPR043129">
    <property type="entry name" value="ATPase_NBD"/>
</dbReference>
<keyword evidence="4 8" id="KW-0479">Metal-binding</keyword>
<dbReference type="SUPFAM" id="SSF53067">
    <property type="entry name" value="Actin-like ATPase domain"/>
    <property type="match status" value="2"/>
</dbReference>
<dbReference type="InterPro" id="IPR022450">
    <property type="entry name" value="TsaD"/>
</dbReference>
<evidence type="ECO:0000313" key="10">
    <source>
        <dbReference type="EMBL" id="MBN8661639.1"/>
    </source>
</evidence>
<evidence type="ECO:0000313" key="11">
    <source>
        <dbReference type="Proteomes" id="UP000664277"/>
    </source>
</evidence>
<feature type="binding site" evidence="8">
    <location>
        <position position="174"/>
    </location>
    <ligand>
        <name>substrate</name>
    </ligand>
</feature>
<dbReference type="InterPro" id="IPR017861">
    <property type="entry name" value="KAE1/TsaD"/>
</dbReference>
<dbReference type="GO" id="GO:0005506">
    <property type="term" value="F:iron ion binding"/>
    <property type="evidence" value="ECO:0007669"/>
    <property type="project" value="UniProtKB-UniRule"/>
</dbReference>
<evidence type="ECO:0000256" key="3">
    <source>
        <dbReference type="ARBA" id="ARBA00022694"/>
    </source>
</evidence>
<feature type="binding site" evidence="8">
    <location>
        <position position="123"/>
    </location>
    <ligand>
        <name>Fe cation</name>
        <dbReference type="ChEBI" id="CHEBI:24875"/>
    </ligand>
</feature>
<protein>
    <recommendedName>
        <fullName evidence="8">tRNA N6-adenosine threonylcarbamoyltransferase</fullName>
        <ecNumber evidence="8">2.3.1.234</ecNumber>
    </recommendedName>
    <alternativeName>
        <fullName evidence="8">N6-L-threonylcarbamoyladenine synthase</fullName>
        <shortName evidence="8">t(6)A synthase</shortName>
    </alternativeName>
    <alternativeName>
        <fullName evidence="8">t(6)A37 threonylcarbamoyladenosine biosynthesis protein TsaD</fullName>
    </alternativeName>
    <alternativeName>
        <fullName evidence="8">tRNA threonylcarbamoyladenosine biosynthesis protein TsaD</fullName>
    </alternativeName>
</protein>
<evidence type="ECO:0000256" key="5">
    <source>
        <dbReference type="ARBA" id="ARBA00023004"/>
    </source>
</evidence>
<dbReference type="NCBIfam" id="TIGR00329">
    <property type="entry name" value="gcp_kae1"/>
    <property type="match status" value="1"/>
</dbReference>
<feature type="binding site" evidence="8">
    <location>
        <position position="119"/>
    </location>
    <ligand>
        <name>Fe cation</name>
        <dbReference type="ChEBI" id="CHEBI:24875"/>
    </ligand>
</feature>
<dbReference type="FunFam" id="3.30.420.40:FF:000040">
    <property type="entry name" value="tRNA N6-adenosine threonylcarbamoyltransferase"/>
    <property type="match status" value="1"/>
</dbReference>
<proteinExistence type="inferred from homology"/>
<feature type="binding site" evidence="8">
    <location>
        <begin position="141"/>
        <end position="145"/>
    </location>
    <ligand>
        <name>substrate</name>
    </ligand>
</feature>
<feature type="domain" description="Gcp-like" evidence="9">
    <location>
        <begin position="24"/>
        <end position="310"/>
    </location>
</feature>
<comment type="catalytic activity">
    <reaction evidence="7 8">
        <text>L-threonylcarbamoyladenylate + adenosine(37) in tRNA = N(6)-L-threonylcarbamoyladenosine(37) in tRNA + AMP + H(+)</text>
        <dbReference type="Rhea" id="RHEA:37059"/>
        <dbReference type="Rhea" id="RHEA-COMP:10162"/>
        <dbReference type="Rhea" id="RHEA-COMP:10163"/>
        <dbReference type="ChEBI" id="CHEBI:15378"/>
        <dbReference type="ChEBI" id="CHEBI:73682"/>
        <dbReference type="ChEBI" id="CHEBI:74411"/>
        <dbReference type="ChEBI" id="CHEBI:74418"/>
        <dbReference type="ChEBI" id="CHEBI:456215"/>
        <dbReference type="EC" id="2.3.1.234"/>
    </reaction>
</comment>
<comment type="subcellular location">
    <subcellularLocation>
        <location evidence="8">Cytoplasm</location>
    </subcellularLocation>
</comment>
<evidence type="ECO:0000256" key="1">
    <source>
        <dbReference type="ARBA" id="ARBA00022490"/>
    </source>
</evidence>
<feature type="binding site" evidence="8">
    <location>
        <position position="187"/>
    </location>
    <ligand>
        <name>substrate</name>
    </ligand>
</feature>
<dbReference type="CDD" id="cd24133">
    <property type="entry name" value="ASKHA_NBD_TsaD_bac"/>
    <property type="match status" value="1"/>
</dbReference>
<dbReference type="Gene3D" id="3.30.420.40">
    <property type="match status" value="2"/>
</dbReference>
<keyword evidence="5 8" id="KW-0408">Iron</keyword>
<keyword evidence="3 8" id="KW-0819">tRNA processing</keyword>
<evidence type="ECO:0000256" key="7">
    <source>
        <dbReference type="ARBA" id="ARBA00048117"/>
    </source>
</evidence>
<organism evidence="10 11">
    <name type="scientific">Candidatus Obscuribacter phosphatis</name>
    <dbReference type="NCBI Taxonomy" id="1906157"/>
    <lineage>
        <taxon>Bacteria</taxon>
        <taxon>Bacillati</taxon>
        <taxon>Candidatus Melainabacteria</taxon>
        <taxon>Candidatus Obscuribacterales</taxon>
        <taxon>Candidatus Obscuribacteraceae</taxon>
        <taxon>Candidatus Obscuribacter</taxon>
    </lineage>
</organism>
<dbReference type="PANTHER" id="PTHR11735:SF6">
    <property type="entry name" value="TRNA N6-ADENOSINE THREONYLCARBAMOYLTRANSFERASE, MITOCHONDRIAL"/>
    <property type="match status" value="1"/>
</dbReference>
<comment type="similarity">
    <text evidence="8">Belongs to the KAE1 / TsaD family.</text>
</comment>
<dbReference type="AlphaFoldDB" id="A0A8J7P922"/>
<dbReference type="EC" id="2.3.1.234" evidence="8"/>
<keyword evidence="6 8" id="KW-0012">Acyltransferase</keyword>
<feature type="binding site" evidence="8">
    <location>
        <position position="276"/>
    </location>
    <ligand>
        <name>substrate</name>
    </ligand>
</feature>
<evidence type="ECO:0000256" key="8">
    <source>
        <dbReference type="HAMAP-Rule" id="MF_01445"/>
    </source>
</evidence>
<dbReference type="Proteomes" id="UP000664277">
    <property type="component" value="Unassembled WGS sequence"/>
</dbReference>
<dbReference type="InterPro" id="IPR000905">
    <property type="entry name" value="Gcp-like_dom"/>
</dbReference>
<evidence type="ECO:0000259" key="9">
    <source>
        <dbReference type="Pfam" id="PF00814"/>
    </source>
</evidence>
<feature type="binding site" evidence="8">
    <location>
        <position position="191"/>
    </location>
    <ligand>
        <name>substrate</name>
    </ligand>
</feature>
<evidence type="ECO:0000256" key="2">
    <source>
        <dbReference type="ARBA" id="ARBA00022679"/>
    </source>
</evidence>
<dbReference type="GO" id="GO:0002949">
    <property type="term" value="P:tRNA threonylcarbamoyladenosine modification"/>
    <property type="evidence" value="ECO:0007669"/>
    <property type="project" value="UniProtKB-UniRule"/>
</dbReference>
<comment type="function">
    <text evidence="8">Required for the formation of a threonylcarbamoyl group on adenosine at position 37 (t(6)A37) in tRNAs that read codons beginning with adenine. Is involved in the transfer of the threonylcarbamoyl moiety of threonylcarbamoyl-AMP (TC-AMP) to the N6 group of A37, together with TsaE and TsaB. TsaD likely plays a direct catalytic role in this reaction.</text>
</comment>
<evidence type="ECO:0000256" key="6">
    <source>
        <dbReference type="ARBA" id="ARBA00023315"/>
    </source>
</evidence>
<dbReference type="GO" id="GO:0005737">
    <property type="term" value="C:cytoplasm"/>
    <property type="evidence" value="ECO:0007669"/>
    <property type="project" value="UniProtKB-SubCell"/>
</dbReference>
<dbReference type="Pfam" id="PF00814">
    <property type="entry name" value="TsaD"/>
    <property type="match status" value="1"/>
</dbReference>
<dbReference type="PRINTS" id="PR00789">
    <property type="entry name" value="OSIALOPTASE"/>
</dbReference>
<dbReference type="EMBL" id="JAFLCK010000022">
    <property type="protein sequence ID" value="MBN8661639.1"/>
    <property type="molecule type" value="Genomic_DNA"/>
</dbReference>
<dbReference type="HAMAP" id="MF_01445">
    <property type="entry name" value="TsaD"/>
    <property type="match status" value="1"/>
</dbReference>
<reference evidence="10" key="1">
    <citation type="submission" date="2021-02" db="EMBL/GenBank/DDBJ databases">
        <title>Genome-Resolved Metagenomics of a Microbial Community Performing Photosynthetic Biological Nutrient Removal.</title>
        <authorList>
            <person name="Mcdaniel E.A."/>
        </authorList>
    </citation>
    <scope>NUCLEOTIDE SEQUENCE</scope>
    <source>
        <strain evidence="10">UWPOB_OBS1</strain>
    </source>
</reference>
<comment type="cofactor">
    <cofactor evidence="8">
        <name>Fe(2+)</name>
        <dbReference type="ChEBI" id="CHEBI:29033"/>
    </cofactor>
    <text evidence="8">Binds 1 Fe(2+) ion per subunit.</text>
</comment>
<gene>
    <name evidence="8 10" type="primary">tsaD</name>
    <name evidence="10" type="ORF">J0M35_14835</name>
</gene>
<dbReference type="PROSITE" id="PS01016">
    <property type="entry name" value="GLYCOPROTEASE"/>
    <property type="match status" value="1"/>
</dbReference>
<evidence type="ECO:0000256" key="4">
    <source>
        <dbReference type="ARBA" id="ARBA00022723"/>
    </source>
</evidence>
<dbReference type="GO" id="GO:0061711">
    <property type="term" value="F:tRNA N(6)-L-threonylcarbamoyladenine synthase activity"/>
    <property type="evidence" value="ECO:0007669"/>
    <property type="project" value="UniProtKB-EC"/>
</dbReference>
<dbReference type="PANTHER" id="PTHR11735">
    <property type="entry name" value="TRNA N6-ADENOSINE THREONYLCARBAMOYLTRANSFERASE"/>
    <property type="match status" value="1"/>
</dbReference>
<keyword evidence="2 8" id="KW-0808">Transferase</keyword>